<evidence type="ECO:0000313" key="3">
    <source>
        <dbReference type="Proteomes" id="UP001201549"/>
    </source>
</evidence>
<evidence type="ECO:0000313" key="2">
    <source>
        <dbReference type="EMBL" id="MCS4555131.1"/>
    </source>
</evidence>
<protein>
    <submittedName>
        <fullName evidence="2">Uncharacterized protein</fullName>
    </submittedName>
</protein>
<keyword evidence="3" id="KW-1185">Reference proteome</keyword>
<proteinExistence type="predicted"/>
<comment type="caution">
    <text evidence="2">The sequence shown here is derived from an EMBL/GenBank/DDBJ whole genome shotgun (WGS) entry which is preliminary data.</text>
</comment>
<sequence>MPKIISRTTNLTAAICCAALFTFASHAAQDVTFSNYDSALSLQQKDVEHSRYHFSGPVTLTGELHISLDMETPTQASGDVIAMQFVPDQEELPKLPKVIKGPYSAPIKAIAVHLTDEQLYNVFGSERQWQQLSHGRDHLVRQRVSVMLRDFDVSVECDNRSYAANLDSISTIYDKSLADNRDIDIGTC</sequence>
<feature type="signal peptide" evidence="1">
    <location>
        <begin position="1"/>
        <end position="27"/>
    </location>
</feature>
<evidence type="ECO:0000256" key="1">
    <source>
        <dbReference type="SAM" id="SignalP"/>
    </source>
</evidence>
<name>A0ABT2FFX7_9GAMM</name>
<reference evidence="3" key="1">
    <citation type="submission" date="2023-07" db="EMBL/GenBank/DDBJ databases">
        <title>Shewanella mangrovi sp. nov., an acetaldehyde- degrading bacterium isolated from mangrove sediment.</title>
        <authorList>
            <person name="Liu Y."/>
        </authorList>
    </citation>
    <scope>NUCLEOTIDE SEQUENCE [LARGE SCALE GENOMIC DNA]</scope>
    <source>
        <strain evidence="3">C32</strain>
    </source>
</reference>
<dbReference type="Proteomes" id="UP001201549">
    <property type="component" value="Unassembled WGS sequence"/>
</dbReference>
<keyword evidence="1" id="KW-0732">Signal</keyword>
<gene>
    <name evidence="2" type="ORF">L9G74_01640</name>
</gene>
<feature type="chain" id="PRO_5046742068" evidence="1">
    <location>
        <begin position="28"/>
        <end position="188"/>
    </location>
</feature>
<organism evidence="2 3">
    <name type="scientific">Shewanella electrica</name>
    <dbReference type="NCBI Taxonomy" id="515560"/>
    <lineage>
        <taxon>Bacteria</taxon>
        <taxon>Pseudomonadati</taxon>
        <taxon>Pseudomonadota</taxon>
        <taxon>Gammaproteobacteria</taxon>
        <taxon>Alteromonadales</taxon>
        <taxon>Shewanellaceae</taxon>
        <taxon>Shewanella</taxon>
    </lineage>
</organism>
<accession>A0ABT2FFX7</accession>
<dbReference type="RefSeq" id="WP_238894533.1">
    <property type="nucleotide sequence ID" value="NZ_JAKOGG010000001.1"/>
</dbReference>
<dbReference type="EMBL" id="JAKOGG010000001">
    <property type="protein sequence ID" value="MCS4555131.1"/>
    <property type="molecule type" value="Genomic_DNA"/>
</dbReference>